<comment type="caution">
    <text evidence="1">The sequence shown here is derived from an EMBL/GenBank/DDBJ whole genome shotgun (WGS) entry which is preliminary data.</text>
</comment>
<proteinExistence type="predicted"/>
<dbReference type="EMBL" id="BAAATL010000039">
    <property type="protein sequence ID" value="GAA2506848.1"/>
    <property type="molecule type" value="Genomic_DNA"/>
</dbReference>
<accession>A0ABN3MRB8</accession>
<keyword evidence="2" id="KW-1185">Reference proteome</keyword>
<protein>
    <recommendedName>
        <fullName evidence="3">Secreted protein</fullName>
    </recommendedName>
</protein>
<evidence type="ECO:0008006" key="3">
    <source>
        <dbReference type="Google" id="ProtNLM"/>
    </source>
</evidence>
<name>A0ABN3MRB8_9ACTN</name>
<sequence length="99" mass="11096">MGQGIARFVESLLRLLLPASGRRRSSGPSFTQQDAVVVGPPFVPVLRGEDTALVRPYLVAHERRQEERRQRARRRVLWLAVSGVDIGPRVIRGVEVTAR</sequence>
<dbReference type="Proteomes" id="UP001501721">
    <property type="component" value="Unassembled WGS sequence"/>
</dbReference>
<gene>
    <name evidence="1" type="ORF">GCM10010422_67350</name>
</gene>
<evidence type="ECO:0000313" key="1">
    <source>
        <dbReference type="EMBL" id="GAA2506848.1"/>
    </source>
</evidence>
<evidence type="ECO:0000313" key="2">
    <source>
        <dbReference type="Proteomes" id="UP001501721"/>
    </source>
</evidence>
<reference evidence="1 2" key="1">
    <citation type="journal article" date="2019" name="Int. J. Syst. Evol. Microbiol.">
        <title>The Global Catalogue of Microorganisms (GCM) 10K type strain sequencing project: providing services to taxonomists for standard genome sequencing and annotation.</title>
        <authorList>
            <consortium name="The Broad Institute Genomics Platform"/>
            <consortium name="The Broad Institute Genome Sequencing Center for Infectious Disease"/>
            <person name="Wu L."/>
            <person name="Ma J."/>
        </authorList>
    </citation>
    <scope>NUCLEOTIDE SEQUENCE [LARGE SCALE GENOMIC DNA]</scope>
    <source>
        <strain evidence="1 2">JCM 6923</strain>
    </source>
</reference>
<organism evidence="1 2">
    <name type="scientific">Streptomyces graminearus</name>
    <dbReference type="NCBI Taxonomy" id="284030"/>
    <lineage>
        <taxon>Bacteria</taxon>
        <taxon>Bacillati</taxon>
        <taxon>Actinomycetota</taxon>
        <taxon>Actinomycetes</taxon>
        <taxon>Kitasatosporales</taxon>
        <taxon>Streptomycetaceae</taxon>
        <taxon>Streptomyces</taxon>
    </lineage>
</organism>